<dbReference type="Pfam" id="PF20370">
    <property type="entry name" value="DUF6665"/>
    <property type="match status" value="1"/>
</dbReference>
<dbReference type="InterPro" id="IPR046606">
    <property type="entry name" value="DUF6665"/>
</dbReference>
<comment type="caution">
    <text evidence="1">The sequence shown here is derived from an EMBL/GenBank/DDBJ whole genome shotgun (WGS) entry which is preliminary data.</text>
</comment>
<organism evidence="1 2">
    <name type="scientific">Sphingomonas parva</name>
    <dbReference type="NCBI Taxonomy" id="2555898"/>
    <lineage>
        <taxon>Bacteria</taxon>
        <taxon>Pseudomonadati</taxon>
        <taxon>Pseudomonadota</taxon>
        <taxon>Alphaproteobacteria</taxon>
        <taxon>Sphingomonadales</taxon>
        <taxon>Sphingomonadaceae</taxon>
        <taxon>Sphingomonas</taxon>
    </lineage>
</organism>
<sequence>MSFRPPSSISATPSPRDLAGLELDILAEKAGTLGQAGRLMEQKLAALRAAEPDQEGRDALRREAADAVQAYFIQREACGIRRHQDAIAEYRIPSEVLARLGAR</sequence>
<reference evidence="1 2" key="1">
    <citation type="submission" date="2019-03" db="EMBL/GenBank/DDBJ databases">
        <title>Genome sequence of Sphingomonas sp. 17J27-24.</title>
        <authorList>
            <person name="Kim M."/>
            <person name="Maeng S."/>
            <person name="Sathiyaraj S."/>
        </authorList>
    </citation>
    <scope>NUCLEOTIDE SEQUENCE [LARGE SCALE GENOMIC DNA]</scope>
    <source>
        <strain evidence="1 2">17J27-24</strain>
    </source>
</reference>
<evidence type="ECO:0000313" key="1">
    <source>
        <dbReference type="EMBL" id="TFI57019.1"/>
    </source>
</evidence>
<gene>
    <name evidence="1" type="ORF">E2493_17135</name>
</gene>
<dbReference type="RefSeq" id="WP_135089279.1">
    <property type="nucleotide sequence ID" value="NZ_SPDV01000041.1"/>
</dbReference>
<accession>A0A4Y8ZQA7</accession>
<evidence type="ECO:0000313" key="2">
    <source>
        <dbReference type="Proteomes" id="UP000298213"/>
    </source>
</evidence>
<protein>
    <submittedName>
        <fullName evidence="1">Uncharacterized protein</fullName>
    </submittedName>
</protein>
<proteinExistence type="predicted"/>
<dbReference type="AlphaFoldDB" id="A0A4Y8ZQA7"/>
<dbReference type="EMBL" id="SPDV01000041">
    <property type="protein sequence ID" value="TFI57019.1"/>
    <property type="molecule type" value="Genomic_DNA"/>
</dbReference>
<dbReference type="OrthoDB" id="9814981at2"/>
<dbReference type="Proteomes" id="UP000298213">
    <property type="component" value="Unassembled WGS sequence"/>
</dbReference>
<keyword evidence="2" id="KW-1185">Reference proteome</keyword>
<name>A0A4Y8ZQA7_9SPHN</name>